<sequence length="313" mass="35251">MLAVVCKTLGGIKALERYDKEGMIDKNVGLHCLGPSIGRQLDGRFLAISLENLRVYPGEFLADDSQKRLDLLKPRFPNGSCPPGFLGFAVNMIDLDLNHLTCHTTNGHGLRETLFYSLFSRLQVYRSRVEMEHAVPCISDGAISLDGGMIRCNGLFYLGSRKDVWVRFPITSVKPTVPVEILEIQEQLKLLQWKQERHAEDILREEALLKQVKELFDTKKEELQKFLNDAQQYISKHLISSPLPSSRPTATDASSLRRRLTPPSLPPLGAAAEARRPAERNLRRLDAASPPLPPNHHQPAVFLALLRDPLRRV</sequence>
<proteinExistence type="predicted"/>
<name>A0A9D5H669_9LILI</name>
<dbReference type="EMBL" id="JAGGNH010000008">
    <property type="protein sequence ID" value="KAJ0964954.1"/>
    <property type="molecule type" value="Genomic_DNA"/>
</dbReference>
<evidence type="ECO:0000256" key="1">
    <source>
        <dbReference type="SAM" id="MobiDB-lite"/>
    </source>
</evidence>
<feature type="region of interest" description="Disordered" evidence="1">
    <location>
        <begin position="238"/>
        <end position="278"/>
    </location>
</feature>
<organism evidence="2 3">
    <name type="scientific">Dioscorea zingiberensis</name>
    <dbReference type="NCBI Taxonomy" id="325984"/>
    <lineage>
        <taxon>Eukaryota</taxon>
        <taxon>Viridiplantae</taxon>
        <taxon>Streptophyta</taxon>
        <taxon>Embryophyta</taxon>
        <taxon>Tracheophyta</taxon>
        <taxon>Spermatophyta</taxon>
        <taxon>Magnoliopsida</taxon>
        <taxon>Liliopsida</taxon>
        <taxon>Dioscoreales</taxon>
        <taxon>Dioscoreaceae</taxon>
        <taxon>Dioscorea</taxon>
    </lineage>
</organism>
<comment type="caution">
    <text evidence="2">The sequence shown here is derived from an EMBL/GenBank/DDBJ whole genome shotgun (WGS) entry which is preliminary data.</text>
</comment>
<dbReference type="Proteomes" id="UP001085076">
    <property type="component" value="Miscellaneous, Linkage group lg08"/>
</dbReference>
<keyword evidence="3" id="KW-1185">Reference proteome</keyword>
<protein>
    <recommendedName>
        <fullName evidence="4">Protein DEFECTIVE IN MERISTEM SILENCING 3</fullName>
    </recommendedName>
</protein>
<reference evidence="2" key="1">
    <citation type="submission" date="2021-03" db="EMBL/GenBank/DDBJ databases">
        <authorList>
            <person name="Li Z."/>
            <person name="Yang C."/>
        </authorList>
    </citation>
    <scope>NUCLEOTIDE SEQUENCE</scope>
    <source>
        <strain evidence="2">Dzin_1.0</strain>
        <tissue evidence="2">Leaf</tissue>
    </source>
</reference>
<dbReference type="AlphaFoldDB" id="A0A9D5H669"/>
<evidence type="ECO:0000313" key="3">
    <source>
        <dbReference type="Proteomes" id="UP001085076"/>
    </source>
</evidence>
<dbReference type="PANTHER" id="PTHR33566:SF6">
    <property type="entry name" value="PROTEIN DEFECTIVE IN MERISTEM SILENCING 3"/>
    <property type="match status" value="1"/>
</dbReference>
<dbReference type="PANTHER" id="PTHR33566">
    <property type="entry name" value="EN/SPM-LIKE TRANSPOSON-RELATED"/>
    <property type="match status" value="1"/>
</dbReference>
<evidence type="ECO:0000313" key="2">
    <source>
        <dbReference type="EMBL" id="KAJ0964954.1"/>
    </source>
</evidence>
<feature type="compositionally biased region" description="Polar residues" evidence="1">
    <location>
        <begin position="242"/>
        <end position="253"/>
    </location>
</feature>
<dbReference type="OrthoDB" id="10036779at2759"/>
<accession>A0A9D5H669</accession>
<gene>
    <name evidence="2" type="ORF">J5N97_026092</name>
</gene>
<evidence type="ECO:0008006" key="4">
    <source>
        <dbReference type="Google" id="ProtNLM"/>
    </source>
</evidence>
<reference evidence="2" key="2">
    <citation type="journal article" date="2022" name="Hortic Res">
        <title>The genome of Dioscorea zingiberensis sheds light on the biosynthesis, origin and evolution of the medicinally important diosgenin saponins.</title>
        <authorList>
            <person name="Li Y."/>
            <person name="Tan C."/>
            <person name="Li Z."/>
            <person name="Guo J."/>
            <person name="Li S."/>
            <person name="Chen X."/>
            <person name="Wang C."/>
            <person name="Dai X."/>
            <person name="Yang H."/>
            <person name="Song W."/>
            <person name="Hou L."/>
            <person name="Xu J."/>
            <person name="Tong Z."/>
            <person name="Xu A."/>
            <person name="Yuan X."/>
            <person name="Wang W."/>
            <person name="Yang Q."/>
            <person name="Chen L."/>
            <person name="Sun Z."/>
            <person name="Wang K."/>
            <person name="Pan B."/>
            <person name="Chen J."/>
            <person name="Bao Y."/>
            <person name="Liu F."/>
            <person name="Qi X."/>
            <person name="Gang D.R."/>
            <person name="Wen J."/>
            <person name="Li J."/>
        </authorList>
    </citation>
    <scope>NUCLEOTIDE SEQUENCE</scope>
    <source>
        <strain evidence="2">Dzin_1.0</strain>
    </source>
</reference>